<keyword evidence="2" id="KW-1185">Reference proteome</keyword>
<accession>A0A7K0G047</accession>
<dbReference type="AlphaFoldDB" id="A0A7K0G047"/>
<dbReference type="RefSeq" id="WP_154280829.1">
    <property type="nucleotide sequence ID" value="NZ_JBHUJQ010000001.1"/>
</dbReference>
<protein>
    <submittedName>
        <fullName evidence="1">Leucine-rich repeat domain-containing protein</fullName>
    </submittedName>
</protein>
<gene>
    <name evidence="1" type="ORF">GJU39_10845</name>
</gene>
<evidence type="ECO:0000313" key="2">
    <source>
        <dbReference type="Proteomes" id="UP000487757"/>
    </source>
</evidence>
<organism evidence="1 2">
    <name type="scientific">Pedobacter petrophilus</name>
    <dbReference type="NCBI Taxonomy" id="1908241"/>
    <lineage>
        <taxon>Bacteria</taxon>
        <taxon>Pseudomonadati</taxon>
        <taxon>Bacteroidota</taxon>
        <taxon>Sphingobacteriia</taxon>
        <taxon>Sphingobacteriales</taxon>
        <taxon>Sphingobacteriaceae</taxon>
        <taxon>Pedobacter</taxon>
    </lineage>
</organism>
<comment type="caution">
    <text evidence="1">The sequence shown here is derived from an EMBL/GenBank/DDBJ whole genome shotgun (WGS) entry which is preliminary data.</text>
</comment>
<proteinExistence type="predicted"/>
<dbReference type="EMBL" id="WKKH01000014">
    <property type="protein sequence ID" value="MRX76589.1"/>
    <property type="molecule type" value="Genomic_DNA"/>
</dbReference>
<evidence type="ECO:0000313" key="1">
    <source>
        <dbReference type="EMBL" id="MRX76589.1"/>
    </source>
</evidence>
<dbReference type="Gene3D" id="3.80.10.10">
    <property type="entry name" value="Ribonuclease Inhibitor"/>
    <property type="match status" value="1"/>
</dbReference>
<sequence length="259" mass="30030">MKLTDKQIEFGFNYYFKAEHDQIKSIVEVSEYNGEEKLMINCTQLGDSFTHQYKTQKDKKRVVTEWCDFLSHNETAFKELHFGTRMPQELFDAVCKQKLLKRLEIKWGGYKDISAIENLENIELLHMGSGAGVESIKPLAKLAKLIGLSVENFQKITSYTELSNLSALESLSIEGDAFGPQYIKIDHLDFLSAMPQLKFFRLLAERLQSKDYSPVLLLKNLEHLSLSANKEVLKRYDQLLELPELKWGTIKNRPELYRK</sequence>
<dbReference type="SUPFAM" id="SSF52058">
    <property type="entry name" value="L domain-like"/>
    <property type="match status" value="1"/>
</dbReference>
<dbReference type="Proteomes" id="UP000487757">
    <property type="component" value="Unassembled WGS sequence"/>
</dbReference>
<reference evidence="1 2" key="1">
    <citation type="submission" date="2019-11" db="EMBL/GenBank/DDBJ databases">
        <title>Pedobacter petrophilus genome.</title>
        <authorList>
            <person name="Feldbauer M.J."/>
            <person name="Newman J.D."/>
        </authorList>
    </citation>
    <scope>NUCLEOTIDE SEQUENCE [LARGE SCALE GENOMIC DNA]</scope>
    <source>
        <strain evidence="1 2">LMG 29686</strain>
    </source>
</reference>
<dbReference type="InterPro" id="IPR032675">
    <property type="entry name" value="LRR_dom_sf"/>
</dbReference>
<name>A0A7K0G047_9SPHI</name>
<dbReference type="OrthoDB" id="5965518at2"/>